<name>A0A284VJW8_9EURY</name>
<keyword evidence="3" id="KW-1185">Reference proteome</keyword>
<dbReference type="AlphaFoldDB" id="A0A284VJW8"/>
<dbReference type="Proteomes" id="UP000218615">
    <property type="component" value="Unassembled WGS sequence"/>
</dbReference>
<gene>
    <name evidence="2" type="ORF">MNV_1230027</name>
</gene>
<evidence type="ECO:0000313" key="2">
    <source>
        <dbReference type="EMBL" id="SNQ59586.1"/>
    </source>
</evidence>
<proteinExistence type="predicted"/>
<feature type="transmembrane region" description="Helical" evidence="1">
    <location>
        <begin position="315"/>
        <end position="338"/>
    </location>
</feature>
<accession>A0A284VJW8</accession>
<sequence>MSICIIFLFFLSNISIAVSESLYTLLVENKDLINQNLVTIKKEYPVLFSLIENRRVAIHTPDNQVAGLILSNGEIAQIIQGEPEGTTIDMFVDIGTIENIETPYDFLKAWREARIRVIFRNPIISNPIASGAVLAGSVFVFGLFYYFTGNYYKTKKSLFTAFSMLGMVKRNDRAYVEKEIVTERMLFSILGWEGKGYRPKNNYARLLVGHSYLLNCRFTPLKEFKQAKIKLRYDDTKLKIDDSEHNAELPESKIYRISTKTEGLPEMQTEATDFILICTEWEDGLKEEGLIKIPIVINRNIYDGISYTIGNAIKWLGEIAAAIVIIASAINPLINLIVQRLL</sequence>
<keyword evidence="1" id="KW-1133">Transmembrane helix</keyword>
<evidence type="ECO:0000313" key="3">
    <source>
        <dbReference type="Proteomes" id="UP000218615"/>
    </source>
</evidence>
<keyword evidence="1" id="KW-0812">Transmembrane</keyword>
<organism evidence="2 3">
    <name type="scientific">Candidatus Methanoperedens nitratireducens</name>
    <dbReference type="NCBI Taxonomy" id="1392998"/>
    <lineage>
        <taxon>Archaea</taxon>
        <taxon>Methanobacteriati</taxon>
        <taxon>Methanobacteriota</taxon>
        <taxon>Stenosarchaea group</taxon>
        <taxon>Methanomicrobia</taxon>
        <taxon>Methanosarcinales</taxon>
        <taxon>ANME-2 cluster</taxon>
        <taxon>Candidatus Methanoperedentaceae</taxon>
        <taxon>Candidatus Methanoperedens</taxon>
    </lineage>
</organism>
<dbReference type="EMBL" id="FZMP01000028">
    <property type="protein sequence ID" value="SNQ59586.1"/>
    <property type="molecule type" value="Genomic_DNA"/>
</dbReference>
<protein>
    <submittedName>
        <fullName evidence="2">Uncharacterized protein</fullName>
    </submittedName>
</protein>
<evidence type="ECO:0000256" key="1">
    <source>
        <dbReference type="SAM" id="Phobius"/>
    </source>
</evidence>
<dbReference type="RefSeq" id="WP_096203934.1">
    <property type="nucleotide sequence ID" value="NZ_FZMP01000028.1"/>
</dbReference>
<reference evidence="3" key="1">
    <citation type="submission" date="2017-06" db="EMBL/GenBank/DDBJ databases">
        <authorList>
            <person name="Cremers G."/>
        </authorList>
    </citation>
    <scope>NUCLEOTIDE SEQUENCE [LARGE SCALE GENOMIC DNA]</scope>
</reference>
<keyword evidence="1" id="KW-0472">Membrane</keyword>
<feature type="transmembrane region" description="Helical" evidence="1">
    <location>
        <begin position="128"/>
        <end position="147"/>
    </location>
</feature>